<dbReference type="PANTHER" id="PTHR43415">
    <property type="entry name" value="SPERMIDINE N(1)-ACETYLTRANSFERASE"/>
    <property type="match status" value="1"/>
</dbReference>
<dbReference type="AlphaFoldDB" id="A0A2M9EX83"/>
<protein>
    <submittedName>
        <fullName evidence="2">GNAT family N-acetyltransferase</fullName>
    </submittedName>
</protein>
<gene>
    <name evidence="2" type="ORF">CQS04_11300</name>
</gene>
<name>A0A2M9EX83_9BACL</name>
<keyword evidence="2" id="KW-0808">Transferase</keyword>
<dbReference type="EMBL" id="PCGR01000004">
    <property type="protein sequence ID" value="PJK15817.1"/>
    <property type="molecule type" value="Genomic_DNA"/>
</dbReference>
<dbReference type="Pfam" id="PF24698">
    <property type="entry name" value="DUF7662"/>
    <property type="match status" value="1"/>
</dbReference>
<dbReference type="SUPFAM" id="SSF55729">
    <property type="entry name" value="Acyl-CoA N-acyltransferases (Nat)"/>
    <property type="match status" value="1"/>
</dbReference>
<dbReference type="InterPro" id="IPR056079">
    <property type="entry name" value="DUF7662"/>
</dbReference>
<dbReference type="InterPro" id="IPR000182">
    <property type="entry name" value="GNAT_dom"/>
</dbReference>
<evidence type="ECO:0000313" key="2">
    <source>
        <dbReference type="EMBL" id="PJK15817.1"/>
    </source>
</evidence>
<sequence>MMTMARTTEAKYLPLYDFFKKTNQKTVKLTFDQMEAILGQPLPNAAYLSRSWWKKNKPPAQHYFAWNDNGYGISEIELSQYVIFQNSIHEHETSVEPEKQDILIIREAETEDARAFIQLQEAIYSETDFMLYGKSEQKQSVQGIRKRLEEWKLARNSNLFLAILNGEYAGYLVVIGGPSPRASHRASIVIGVKQQFSNKGIASTLMYHGENWAKDVGIEKLELTVIKENVIAQKLYNKLGFELEGTRKNALRIHGNYVDEFYMGKMID</sequence>
<dbReference type="Gene3D" id="3.40.630.30">
    <property type="match status" value="1"/>
</dbReference>
<dbReference type="CDD" id="cd04301">
    <property type="entry name" value="NAT_SF"/>
    <property type="match status" value="1"/>
</dbReference>
<evidence type="ECO:0000313" key="3">
    <source>
        <dbReference type="Proteomes" id="UP000228680"/>
    </source>
</evidence>
<dbReference type="PROSITE" id="PS51186">
    <property type="entry name" value="GNAT"/>
    <property type="match status" value="1"/>
</dbReference>
<dbReference type="GO" id="GO:0016747">
    <property type="term" value="F:acyltransferase activity, transferring groups other than amino-acyl groups"/>
    <property type="evidence" value="ECO:0007669"/>
    <property type="project" value="InterPro"/>
</dbReference>
<comment type="caution">
    <text evidence="2">The sequence shown here is derived from an EMBL/GenBank/DDBJ whole genome shotgun (WGS) entry which is preliminary data.</text>
</comment>
<organism evidence="2 3">
    <name type="scientific">Chryseomicrobium excrementi</name>
    <dbReference type="NCBI Taxonomy" id="2041346"/>
    <lineage>
        <taxon>Bacteria</taxon>
        <taxon>Bacillati</taxon>
        <taxon>Bacillota</taxon>
        <taxon>Bacilli</taxon>
        <taxon>Bacillales</taxon>
        <taxon>Caryophanaceae</taxon>
        <taxon>Chryseomicrobium</taxon>
    </lineage>
</organism>
<evidence type="ECO:0000259" key="1">
    <source>
        <dbReference type="PROSITE" id="PS51186"/>
    </source>
</evidence>
<accession>A0A2M9EX83</accession>
<proteinExistence type="predicted"/>
<dbReference type="OrthoDB" id="9773249at2"/>
<reference evidence="2 3" key="1">
    <citation type="submission" date="2017-10" db="EMBL/GenBank/DDBJ databases">
        <title>Draft genome of Chryseomicrobium casticus sp. nov.</title>
        <authorList>
            <person name="Chakraborty R."/>
            <person name="Saha T."/>
        </authorList>
    </citation>
    <scope>NUCLEOTIDE SEQUENCE [LARGE SCALE GENOMIC DNA]</scope>
    <source>
        <strain evidence="2 3">ET03</strain>
    </source>
</reference>
<dbReference type="Pfam" id="PF00583">
    <property type="entry name" value="Acetyltransf_1"/>
    <property type="match status" value="1"/>
</dbReference>
<dbReference type="Proteomes" id="UP000228680">
    <property type="component" value="Unassembled WGS sequence"/>
</dbReference>
<keyword evidence="3" id="KW-1185">Reference proteome</keyword>
<dbReference type="PANTHER" id="PTHR43415:SF3">
    <property type="entry name" value="GNAT-FAMILY ACETYLTRANSFERASE"/>
    <property type="match status" value="1"/>
</dbReference>
<feature type="domain" description="N-acetyltransferase" evidence="1">
    <location>
        <begin position="103"/>
        <end position="268"/>
    </location>
</feature>
<dbReference type="InterPro" id="IPR016181">
    <property type="entry name" value="Acyl_CoA_acyltransferase"/>
</dbReference>